<organism evidence="2 3">
    <name type="scientific">Kribbella hippodromi</name>
    <dbReference type="NCBI Taxonomy" id="434347"/>
    <lineage>
        <taxon>Bacteria</taxon>
        <taxon>Bacillati</taxon>
        <taxon>Actinomycetota</taxon>
        <taxon>Actinomycetes</taxon>
        <taxon>Propionibacteriales</taxon>
        <taxon>Kribbellaceae</taxon>
        <taxon>Kribbella</taxon>
    </lineage>
</organism>
<comment type="caution">
    <text evidence="2">The sequence shown here is derived from an EMBL/GenBank/DDBJ whole genome shotgun (WGS) entry which is preliminary data.</text>
</comment>
<dbReference type="EMBL" id="BAAAPH010000013">
    <property type="protein sequence ID" value="GAA1580543.1"/>
    <property type="molecule type" value="Genomic_DNA"/>
</dbReference>
<reference evidence="3" key="1">
    <citation type="journal article" date="2019" name="Int. J. Syst. Evol. Microbiol.">
        <title>The Global Catalogue of Microorganisms (GCM) 10K type strain sequencing project: providing services to taxonomists for standard genome sequencing and annotation.</title>
        <authorList>
            <consortium name="The Broad Institute Genomics Platform"/>
            <consortium name="The Broad Institute Genome Sequencing Center for Infectious Disease"/>
            <person name="Wu L."/>
            <person name="Ma J."/>
        </authorList>
    </citation>
    <scope>NUCLEOTIDE SEQUENCE [LARGE SCALE GENOMIC DNA]</scope>
    <source>
        <strain evidence="3">JCM 15572</strain>
    </source>
</reference>
<evidence type="ECO:0000313" key="2">
    <source>
        <dbReference type="EMBL" id="GAA1580543.1"/>
    </source>
</evidence>
<protein>
    <submittedName>
        <fullName evidence="2">Uncharacterized protein</fullName>
    </submittedName>
</protein>
<dbReference type="Proteomes" id="UP001501705">
    <property type="component" value="Unassembled WGS sequence"/>
</dbReference>
<evidence type="ECO:0000256" key="1">
    <source>
        <dbReference type="SAM" id="MobiDB-lite"/>
    </source>
</evidence>
<evidence type="ECO:0000313" key="3">
    <source>
        <dbReference type="Proteomes" id="UP001501705"/>
    </source>
</evidence>
<keyword evidence="3" id="KW-1185">Reference proteome</keyword>
<name>A0ABP4PH82_9ACTN</name>
<feature type="region of interest" description="Disordered" evidence="1">
    <location>
        <begin position="1"/>
        <end position="21"/>
    </location>
</feature>
<accession>A0ABP4PH82</accession>
<proteinExistence type="predicted"/>
<sequence>MTIRQAIGTVSGMGSPGGQAPIADENGHVVLDEDGNPVMVAVTPPDGTAGALPPESIRRVVTNPDGTVSEQVIIDGK</sequence>
<gene>
    <name evidence="2" type="ORF">GCM10009804_41410</name>
</gene>